<keyword evidence="5 8" id="KW-0472">Membrane</keyword>
<feature type="region of interest" description="Disordered" evidence="7">
    <location>
        <begin position="903"/>
        <end position="930"/>
    </location>
</feature>
<feature type="transmembrane region" description="Helical" evidence="8">
    <location>
        <begin position="1100"/>
        <end position="1121"/>
    </location>
</feature>
<evidence type="ECO:0000313" key="10">
    <source>
        <dbReference type="EMBL" id="TQM95405.1"/>
    </source>
</evidence>
<dbReference type="AlphaFoldDB" id="A0A543KK03"/>
<evidence type="ECO:0000256" key="3">
    <source>
        <dbReference type="ARBA" id="ARBA00022692"/>
    </source>
</evidence>
<feature type="transmembrane region" description="Helical" evidence="8">
    <location>
        <begin position="334"/>
        <end position="361"/>
    </location>
</feature>
<keyword evidence="2" id="KW-1003">Cell membrane</keyword>
<dbReference type="PANTHER" id="PTHR30572">
    <property type="entry name" value="MEMBRANE COMPONENT OF TRANSPORTER-RELATED"/>
    <property type="match status" value="1"/>
</dbReference>
<organism evidence="10 11">
    <name type="scientific">Ornithinimicrobium humiphilum</name>
    <dbReference type="NCBI Taxonomy" id="125288"/>
    <lineage>
        <taxon>Bacteria</taxon>
        <taxon>Bacillati</taxon>
        <taxon>Actinomycetota</taxon>
        <taxon>Actinomycetes</taxon>
        <taxon>Micrococcales</taxon>
        <taxon>Ornithinimicrobiaceae</taxon>
        <taxon>Ornithinimicrobium</taxon>
    </lineage>
</organism>
<evidence type="ECO:0000256" key="1">
    <source>
        <dbReference type="ARBA" id="ARBA00004651"/>
    </source>
</evidence>
<proteinExistence type="inferred from homology"/>
<dbReference type="Pfam" id="PF02687">
    <property type="entry name" value="FtsX"/>
    <property type="match status" value="1"/>
</dbReference>
<accession>A0A543KK03</accession>
<keyword evidence="3 8" id="KW-0812">Transmembrane</keyword>
<feature type="transmembrane region" description="Helical" evidence="8">
    <location>
        <begin position="1150"/>
        <end position="1169"/>
    </location>
</feature>
<name>A0A543KK03_9MICO</name>
<feature type="transmembrane region" description="Helical" evidence="8">
    <location>
        <begin position="289"/>
        <end position="313"/>
    </location>
</feature>
<dbReference type="PANTHER" id="PTHR30572:SF4">
    <property type="entry name" value="ABC TRANSPORTER PERMEASE YTRF"/>
    <property type="match status" value="1"/>
</dbReference>
<feature type="transmembrane region" description="Helical" evidence="8">
    <location>
        <begin position="455"/>
        <end position="475"/>
    </location>
</feature>
<evidence type="ECO:0000259" key="9">
    <source>
        <dbReference type="Pfam" id="PF02687"/>
    </source>
</evidence>
<feature type="transmembrane region" description="Helical" evidence="8">
    <location>
        <begin position="415"/>
        <end position="435"/>
    </location>
</feature>
<evidence type="ECO:0000256" key="8">
    <source>
        <dbReference type="SAM" id="Phobius"/>
    </source>
</evidence>
<feature type="transmembrane region" description="Helical" evidence="8">
    <location>
        <begin position="1050"/>
        <end position="1076"/>
    </location>
</feature>
<protein>
    <submittedName>
        <fullName evidence="10">FtsX-like permease family protein</fullName>
    </submittedName>
</protein>
<feature type="region of interest" description="Disordered" evidence="7">
    <location>
        <begin position="823"/>
        <end position="842"/>
    </location>
</feature>
<comment type="subcellular location">
    <subcellularLocation>
        <location evidence="1">Cell membrane</location>
        <topology evidence="1">Multi-pass membrane protein</topology>
    </subcellularLocation>
</comment>
<feature type="transmembrane region" description="Helical" evidence="8">
    <location>
        <begin position="373"/>
        <end position="395"/>
    </location>
</feature>
<dbReference type="GO" id="GO:0005886">
    <property type="term" value="C:plasma membrane"/>
    <property type="evidence" value="ECO:0007669"/>
    <property type="project" value="UniProtKB-SubCell"/>
</dbReference>
<evidence type="ECO:0000256" key="2">
    <source>
        <dbReference type="ARBA" id="ARBA00022475"/>
    </source>
</evidence>
<gene>
    <name evidence="10" type="ORF">FB476_0246</name>
</gene>
<dbReference type="InterPro" id="IPR003838">
    <property type="entry name" value="ABC3_permease_C"/>
</dbReference>
<dbReference type="Proteomes" id="UP000315133">
    <property type="component" value="Unassembled WGS sequence"/>
</dbReference>
<evidence type="ECO:0000256" key="6">
    <source>
        <dbReference type="ARBA" id="ARBA00038076"/>
    </source>
</evidence>
<reference evidence="10 11" key="1">
    <citation type="submission" date="2019-06" db="EMBL/GenBank/DDBJ databases">
        <title>Sequencing the genomes of 1000 actinobacteria strains.</title>
        <authorList>
            <person name="Klenk H.-P."/>
        </authorList>
    </citation>
    <scope>NUCLEOTIDE SEQUENCE [LARGE SCALE GENOMIC DNA]</scope>
    <source>
        <strain evidence="10 11">DSM 12362</strain>
    </source>
</reference>
<dbReference type="InterPro" id="IPR050250">
    <property type="entry name" value="Macrolide_Exporter_MacB"/>
</dbReference>
<evidence type="ECO:0000256" key="5">
    <source>
        <dbReference type="ARBA" id="ARBA00023136"/>
    </source>
</evidence>
<keyword evidence="11" id="KW-1185">Reference proteome</keyword>
<comment type="caution">
    <text evidence="10">The sequence shown here is derived from an EMBL/GenBank/DDBJ whole genome shotgun (WGS) entry which is preliminary data.</text>
</comment>
<dbReference type="RefSeq" id="WP_141817168.1">
    <property type="nucleotide sequence ID" value="NZ_BAAAIL010000003.1"/>
</dbReference>
<dbReference type="OrthoDB" id="3719151at2"/>
<dbReference type="GO" id="GO:0022857">
    <property type="term" value="F:transmembrane transporter activity"/>
    <property type="evidence" value="ECO:0007669"/>
    <property type="project" value="TreeGrafter"/>
</dbReference>
<feature type="domain" description="ABC3 transporter permease C-terminal" evidence="9">
    <location>
        <begin position="1054"/>
        <end position="1171"/>
    </location>
</feature>
<comment type="similarity">
    <text evidence="6">Belongs to the ABC-4 integral membrane protein family.</text>
</comment>
<feature type="transmembrane region" description="Helical" evidence="8">
    <location>
        <begin position="507"/>
        <end position="528"/>
    </location>
</feature>
<evidence type="ECO:0000313" key="11">
    <source>
        <dbReference type="Proteomes" id="UP000315133"/>
    </source>
</evidence>
<evidence type="ECO:0000256" key="7">
    <source>
        <dbReference type="SAM" id="MobiDB-lite"/>
    </source>
</evidence>
<dbReference type="EMBL" id="VFPU01000001">
    <property type="protein sequence ID" value="TQM95405.1"/>
    <property type="molecule type" value="Genomic_DNA"/>
</dbReference>
<sequence length="1188" mass="120969">MTSWWGWALRRARASTGLLLTLLLLVTATTAILAGAVGYSGAAATTAAREALTGAVPDEAGIRVQTREGADPQAQDAAARARIDEAFRPAPVSVQRTVVTPPRPVTAGGERLDGSLVALASDSLTASDPDAGDRVEIVGGGWPQAGADPVQGLLHAGTAADWEVAVGDTLEVGGTEVAVVGLWRPVDPEDPFWFGDQLVTAGRDGDDRGPLVVAPGAVGELVDAPFVRWTVQPDATSIQPADLAHLASAAESLRSSLKTPEVEVRGVTVDGDLAPTAATASHNLATANALGVVPLSVLALVTLLSVTQLARLLSGTREAQAQLLVARGATRTQVLVTTLAESAVVTVVGSALGAFVAWGVLQAVPAGDAQGGRVLTVAAASGLAVLLVLSAVALLQVWRLTTGGRADLSGRTRAATALATLVLVLGAAGIAWWQLRRTGSPLVTREDGTLATDLVAGAAPALLLAAAAVVAMALLGPIGRAVEGLTRPARSAAGHLAAAQVARRLQVYAVPAVLTVLAVGATTLAGLYSGTSAVLRDNLAAVAQGAPVRATLDEPPRTTGDGVVPPPPALPTDLEGAASAPVWLDANGRLGDLSVPLTMASSGELAEVVTAPDLPGGAALVPVASLAPEAVDRDGVPVPEDTDELEVALDVALTVDERTLEGLQRGYEQTVQDVRDGVYGTPEEDEEVARDTARQVMDTLLLRSLGQVEWQVTLLLVEEGSGLYHRVESAPVVLDLPQVRPPWVGPDAVEATEVPEGTVIDYTEADVRQGGGSAELTFTFPGAEGTAYTLTGVELTTPRSSGDFFGSLWPDVEASLTVTTADGTSLLDGPTEGWGSADAGTPAQVAEVEAENATGPDAGPLVILPSGSGLGHVGSRPVPATLDTGAERWTLTARTDHLLPERLTVGPGLGLDDGAAGRPEEDDTDPSSEGIPVALTAATARAATLQVGDRAELTAFGTRLPVRIAALVPAVPGSLAPQAVLVDRDAVAAHFAEVGRTLPYPTELWVRPAAGTDVEAARPVVEQLAAVDGVALVAGPGRVAVTDATSAARLVFWVASAGAVLLAVTGIAAVAATLLGHRRPEVAVLRALGMPPATQARSRALELGGVVLASIVLGLGASWLVGRAVVVELARSTTLPGQVRLPAALLLEPGPWAALLGLGLAAVLAVVVVQAGRVRAQALDLDYREEIR</sequence>
<evidence type="ECO:0000256" key="4">
    <source>
        <dbReference type="ARBA" id="ARBA00022989"/>
    </source>
</evidence>
<keyword evidence="4 8" id="KW-1133">Transmembrane helix</keyword>